<proteinExistence type="predicted"/>
<feature type="transmembrane region" description="Helical" evidence="7">
    <location>
        <begin position="353"/>
        <end position="375"/>
    </location>
</feature>
<dbReference type="GO" id="GO:0022857">
    <property type="term" value="F:transmembrane transporter activity"/>
    <property type="evidence" value="ECO:0007669"/>
    <property type="project" value="InterPro"/>
</dbReference>
<feature type="transmembrane region" description="Helical" evidence="7">
    <location>
        <begin position="179"/>
        <end position="202"/>
    </location>
</feature>
<feature type="transmembrane region" description="Helical" evidence="7">
    <location>
        <begin position="317"/>
        <end position="341"/>
    </location>
</feature>
<dbReference type="AlphaFoldDB" id="A0A7S4G927"/>
<evidence type="ECO:0000256" key="3">
    <source>
        <dbReference type="ARBA" id="ARBA00022692"/>
    </source>
</evidence>
<gene>
    <name evidence="9" type="ORF">EGYM00163_LOCUS40379</name>
</gene>
<organism evidence="9">
    <name type="scientific">Eutreptiella gymnastica</name>
    <dbReference type="NCBI Taxonomy" id="73025"/>
    <lineage>
        <taxon>Eukaryota</taxon>
        <taxon>Discoba</taxon>
        <taxon>Euglenozoa</taxon>
        <taxon>Euglenida</taxon>
        <taxon>Spirocuta</taxon>
        <taxon>Euglenophyceae</taxon>
        <taxon>Eutreptiales</taxon>
        <taxon>Eutreptiaceae</taxon>
        <taxon>Eutreptiella</taxon>
    </lineage>
</organism>
<dbReference type="PANTHER" id="PTHR23504">
    <property type="entry name" value="MAJOR FACILITATOR SUPERFAMILY DOMAIN-CONTAINING PROTEIN 10"/>
    <property type="match status" value="1"/>
</dbReference>
<evidence type="ECO:0000256" key="2">
    <source>
        <dbReference type="ARBA" id="ARBA00022448"/>
    </source>
</evidence>
<evidence type="ECO:0000256" key="5">
    <source>
        <dbReference type="ARBA" id="ARBA00023136"/>
    </source>
</evidence>
<dbReference type="PANTHER" id="PTHR23504:SF15">
    <property type="entry name" value="MAJOR FACILITATOR SUPERFAMILY (MFS) PROFILE DOMAIN-CONTAINING PROTEIN"/>
    <property type="match status" value="1"/>
</dbReference>
<dbReference type="InterPro" id="IPR020846">
    <property type="entry name" value="MFS_dom"/>
</dbReference>
<sequence>MALPTAPAVVCLYLTMIAGVSLSFIYAFIPFMVVSFPELGLESQAQAGFWSGLLGAAYALGQAALLPFWGSMADKYGYRPIISIGLFASIVCLIAFPLAPTFALSVMVRLVHGGLNGIHAVVKAYICVIAGDDGQVDAIALYAFGQSAGFVLGPLVGGLLADPAKQYNWRGKFWQDNPYLLPCAVTSMAHLVSLLLVFRYLYEPQITRHQYDLPVKPHVVDLSLPDPQHPASQSEDTAASEATALLPRPLPPKPSVEAEVCGQFPRAETLGFWDIFGLRAVFLTSMMYGLVGLVQSMNQEVLPLWGAAPLNTGGLQFSSAHIGILNSATGFAYSVFQLLLFPRMCRAQGATRIYAGGALCYCPAILLQGCAGPLLRISPALAWALLLLTEMMKGICMASAYASVLLLINHTVEAQYSGTVNGISQSFASTARALGPLLGGITFAATATGHRPFPFNWYFSFILPALIMFEAYHLVEKCPKSLDRPLGSENGEGS</sequence>
<accession>A0A7S4G927</accession>
<dbReference type="Pfam" id="PF07690">
    <property type="entry name" value="MFS_1"/>
    <property type="match status" value="1"/>
</dbReference>
<evidence type="ECO:0000256" key="7">
    <source>
        <dbReference type="SAM" id="Phobius"/>
    </source>
</evidence>
<feature type="transmembrane region" description="Helical" evidence="7">
    <location>
        <begin position="276"/>
        <end position="297"/>
    </location>
</feature>
<comment type="subcellular location">
    <subcellularLocation>
        <location evidence="1">Membrane</location>
        <topology evidence="1">Multi-pass membrane protein</topology>
    </subcellularLocation>
</comment>
<dbReference type="InterPro" id="IPR001958">
    <property type="entry name" value="Tet-R_TetA/multi-R_MdtG-like"/>
</dbReference>
<feature type="transmembrane region" description="Helical" evidence="7">
    <location>
        <begin position="49"/>
        <end position="69"/>
    </location>
</feature>
<evidence type="ECO:0000256" key="6">
    <source>
        <dbReference type="SAM" id="MobiDB-lite"/>
    </source>
</evidence>
<reference evidence="9" key="1">
    <citation type="submission" date="2021-01" db="EMBL/GenBank/DDBJ databases">
        <authorList>
            <person name="Corre E."/>
            <person name="Pelletier E."/>
            <person name="Niang G."/>
            <person name="Scheremetjew M."/>
            <person name="Finn R."/>
            <person name="Kale V."/>
            <person name="Holt S."/>
            <person name="Cochrane G."/>
            <person name="Meng A."/>
            <person name="Brown T."/>
            <person name="Cohen L."/>
        </authorList>
    </citation>
    <scope>NUCLEOTIDE SEQUENCE</scope>
    <source>
        <strain evidence="9">CCMP1594</strain>
    </source>
</reference>
<feature type="transmembrane region" description="Helical" evidence="7">
    <location>
        <begin position="7"/>
        <end position="29"/>
    </location>
</feature>
<feature type="domain" description="Major facilitator superfamily (MFS) profile" evidence="8">
    <location>
        <begin position="7"/>
        <end position="479"/>
    </location>
</feature>
<dbReference type="PROSITE" id="PS50850">
    <property type="entry name" value="MFS"/>
    <property type="match status" value="1"/>
</dbReference>
<protein>
    <recommendedName>
        <fullName evidence="8">Major facilitator superfamily (MFS) profile domain-containing protein</fullName>
    </recommendedName>
</protein>
<feature type="transmembrane region" description="Helical" evidence="7">
    <location>
        <begin position="110"/>
        <end position="131"/>
    </location>
</feature>
<dbReference type="PRINTS" id="PR01035">
    <property type="entry name" value="TCRTETA"/>
</dbReference>
<evidence type="ECO:0000256" key="4">
    <source>
        <dbReference type="ARBA" id="ARBA00022989"/>
    </source>
</evidence>
<keyword evidence="4 7" id="KW-1133">Transmembrane helix</keyword>
<dbReference type="SUPFAM" id="SSF103473">
    <property type="entry name" value="MFS general substrate transporter"/>
    <property type="match status" value="1"/>
</dbReference>
<keyword evidence="3 7" id="KW-0812">Transmembrane</keyword>
<feature type="transmembrane region" description="Helical" evidence="7">
    <location>
        <begin position="455"/>
        <end position="475"/>
    </location>
</feature>
<dbReference type="Gene3D" id="1.20.1250.20">
    <property type="entry name" value="MFS general substrate transporter like domains"/>
    <property type="match status" value="1"/>
</dbReference>
<feature type="transmembrane region" description="Helical" evidence="7">
    <location>
        <begin position="81"/>
        <end position="104"/>
    </location>
</feature>
<feature type="region of interest" description="Disordered" evidence="6">
    <location>
        <begin position="224"/>
        <end position="249"/>
    </location>
</feature>
<evidence type="ECO:0000256" key="1">
    <source>
        <dbReference type="ARBA" id="ARBA00004141"/>
    </source>
</evidence>
<name>A0A7S4G927_9EUGL</name>
<evidence type="ECO:0000313" key="9">
    <source>
        <dbReference type="EMBL" id="CAE0829101.1"/>
    </source>
</evidence>
<keyword evidence="5 7" id="KW-0472">Membrane</keyword>
<feature type="transmembrane region" description="Helical" evidence="7">
    <location>
        <begin position="138"/>
        <end position="159"/>
    </location>
</feature>
<dbReference type="InterPro" id="IPR036259">
    <property type="entry name" value="MFS_trans_sf"/>
</dbReference>
<keyword evidence="2" id="KW-0813">Transport</keyword>
<feature type="transmembrane region" description="Helical" evidence="7">
    <location>
        <begin position="381"/>
        <end position="408"/>
    </location>
</feature>
<dbReference type="InterPro" id="IPR011701">
    <property type="entry name" value="MFS"/>
</dbReference>
<dbReference type="GO" id="GO:0016020">
    <property type="term" value="C:membrane"/>
    <property type="evidence" value="ECO:0007669"/>
    <property type="project" value="UniProtKB-SubCell"/>
</dbReference>
<dbReference type="EMBL" id="HBJA01117329">
    <property type="protein sequence ID" value="CAE0829101.1"/>
    <property type="molecule type" value="Transcribed_RNA"/>
</dbReference>
<evidence type="ECO:0000259" key="8">
    <source>
        <dbReference type="PROSITE" id="PS50850"/>
    </source>
</evidence>